<name>A0ABU7CVY3_9TELE</name>
<evidence type="ECO:0000256" key="1">
    <source>
        <dbReference type="SAM" id="SignalP"/>
    </source>
</evidence>
<keyword evidence="3" id="KW-1185">Reference proteome</keyword>
<evidence type="ECO:0000313" key="2">
    <source>
        <dbReference type="EMBL" id="MED6267038.1"/>
    </source>
</evidence>
<comment type="caution">
    <text evidence="2">The sequence shown here is derived from an EMBL/GenBank/DDBJ whole genome shotgun (WGS) entry which is preliminary data.</text>
</comment>
<dbReference type="EMBL" id="JAHUTJ010008659">
    <property type="protein sequence ID" value="MED6267038.1"/>
    <property type="molecule type" value="Genomic_DNA"/>
</dbReference>
<gene>
    <name evidence="2" type="ORF">CHARACLAT_008101</name>
</gene>
<accession>A0ABU7CVY3</accession>
<feature type="signal peptide" evidence="1">
    <location>
        <begin position="1"/>
        <end position="17"/>
    </location>
</feature>
<protein>
    <recommendedName>
        <fullName evidence="4">Secreted protein</fullName>
    </recommendedName>
</protein>
<evidence type="ECO:0000313" key="3">
    <source>
        <dbReference type="Proteomes" id="UP001352852"/>
    </source>
</evidence>
<feature type="chain" id="PRO_5047141708" description="Secreted protein" evidence="1">
    <location>
        <begin position="18"/>
        <end position="134"/>
    </location>
</feature>
<evidence type="ECO:0008006" key="4">
    <source>
        <dbReference type="Google" id="ProtNLM"/>
    </source>
</evidence>
<reference evidence="2 3" key="1">
    <citation type="submission" date="2021-06" db="EMBL/GenBank/DDBJ databases">
        <authorList>
            <person name="Palmer J.M."/>
        </authorList>
    </citation>
    <scope>NUCLEOTIDE SEQUENCE [LARGE SCALE GENOMIC DNA]</scope>
    <source>
        <strain evidence="2 3">CL_MEX2019</strain>
        <tissue evidence="2">Muscle</tissue>
    </source>
</reference>
<proteinExistence type="predicted"/>
<organism evidence="2 3">
    <name type="scientific">Characodon lateralis</name>
    <dbReference type="NCBI Taxonomy" id="208331"/>
    <lineage>
        <taxon>Eukaryota</taxon>
        <taxon>Metazoa</taxon>
        <taxon>Chordata</taxon>
        <taxon>Craniata</taxon>
        <taxon>Vertebrata</taxon>
        <taxon>Euteleostomi</taxon>
        <taxon>Actinopterygii</taxon>
        <taxon>Neopterygii</taxon>
        <taxon>Teleostei</taxon>
        <taxon>Neoteleostei</taxon>
        <taxon>Acanthomorphata</taxon>
        <taxon>Ovalentaria</taxon>
        <taxon>Atherinomorphae</taxon>
        <taxon>Cyprinodontiformes</taxon>
        <taxon>Goodeidae</taxon>
        <taxon>Characodon</taxon>
    </lineage>
</organism>
<keyword evidence="1" id="KW-0732">Signal</keyword>
<sequence length="134" mass="15289">MFPPPQIILYLVAAVFGKLFCNGEKHAKKYRVPTQPRKIWKTMEKTEKNVISQNVPCYIVKRFYSFIPLVLSASVCLSSISPSIHPSVCPTIHPSGPDPSVHTSFQKKNLFHCNFSYQNVDQFASLLGMFFYPF</sequence>
<dbReference type="Proteomes" id="UP001352852">
    <property type="component" value="Unassembled WGS sequence"/>
</dbReference>